<keyword evidence="2" id="KW-0507">mRNA processing</keyword>
<dbReference type="PANTHER" id="PTHR18034:SF3">
    <property type="entry name" value="PRE-MRNA-SPLICING FACTOR CWC22 HOMOLOG"/>
    <property type="match status" value="1"/>
</dbReference>
<dbReference type="Proteomes" id="UP000186594">
    <property type="component" value="Unassembled WGS sequence"/>
</dbReference>
<evidence type="ECO:0000313" key="8">
    <source>
        <dbReference type="Proteomes" id="UP000186594"/>
    </source>
</evidence>
<feature type="region of interest" description="Disordered" evidence="5">
    <location>
        <begin position="167"/>
        <end position="189"/>
    </location>
</feature>
<accession>A0A1U7LHV7</accession>
<evidence type="ECO:0000256" key="5">
    <source>
        <dbReference type="SAM" id="MobiDB-lite"/>
    </source>
</evidence>
<dbReference type="PANTHER" id="PTHR18034">
    <property type="entry name" value="CELL CYCLE CONTROL PROTEIN CWF22-RELATED"/>
    <property type="match status" value="1"/>
</dbReference>
<evidence type="ECO:0000256" key="3">
    <source>
        <dbReference type="ARBA" id="ARBA00023187"/>
    </source>
</evidence>
<dbReference type="PROSITE" id="PS51366">
    <property type="entry name" value="MI"/>
    <property type="match status" value="1"/>
</dbReference>
<dbReference type="AlphaFoldDB" id="A0A1U7LHV7"/>
<dbReference type="OMA" id="TEGMRET"/>
<comment type="caution">
    <text evidence="7">The sequence shown here is derived from an EMBL/GenBank/DDBJ whole genome shotgun (WGS) entry which is preliminary data.</text>
</comment>
<dbReference type="InterPro" id="IPR050781">
    <property type="entry name" value="CWC22_splicing_factor"/>
</dbReference>
<protein>
    <submittedName>
        <fullName evidence="7">Pre-mRNA-splicing factor cwc22</fullName>
    </submittedName>
</protein>
<name>A0A1U7LHV7_NEOID</name>
<dbReference type="OrthoDB" id="3938623at2759"/>
<dbReference type="GO" id="GO:0000398">
    <property type="term" value="P:mRNA splicing, via spliceosome"/>
    <property type="evidence" value="ECO:0007669"/>
    <property type="project" value="TreeGrafter"/>
</dbReference>
<gene>
    <name evidence="7" type="ORF">NEOLI_005355</name>
</gene>
<comment type="subcellular location">
    <subcellularLocation>
        <location evidence="1">Nucleus</location>
    </subcellularLocation>
</comment>
<keyword evidence="8" id="KW-1185">Reference proteome</keyword>
<keyword evidence="4" id="KW-0539">Nucleus</keyword>
<organism evidence="7 8">
    <name type="scientific">Neolecta irregularis (strain DAH-3)</name>
    <dbReference type="NCBI Taxonomy" id="1198029"/>
    <lineage>
        <taxon>Eukaryota</taxon>
        <taxon>Fungi</taxon>
        <taxon>Dikarya</taxon>
        <taxon>Ascomycota</taxon>
        <taxon>Taphrinomycotina</taxon>
        <taxon>Neolectales</taxon>
        <taxon>Neolectaceae</taxon>
        <taxon>Neolecta</taxon>
    </lineage>
</organism>
<evidence type="ECO:0000256" key="1">
    <source>
        <dbReference type="ARBA" id="ARBA00004123"/>
    </source>
</evidence>
<dbReference type="GO" id="GO:0003723">
    <property type="term" value="F:RNA binding"/>
    <property type="evidence" value="ECO:0007669"/>
    <property type="project" value="TreeGrafter"/>
</dbReference>
<sequence length="279" mass="31863">MIIECCSQERTYSKFYGLIGERFCRLNSIWAETFEGSFQTYYDTIHRYETNRLRNIARFFGHLLSTDAISWTVLSSIKLNEDETTSSSRIFIKILFQDIGEAISVKKLSERLNDPFMKEATEGLFPLDEPRKTRFSINYFTSIGLGMVTEGMRETLKNIPALPAHVVESSDSESGSSSDSRNGDEVPHRVEDVDSPYHLQEGRGPLVLFAIPERLLITAGTKVKVRDQVRVLLLRQDDFVEGIHLHILNTVQIHRADESSESLLQEIDLQTSQISEPRE</sequence>
<evidence type="ECO:0000256" key="2">
    <source>
        <dbReference type="ARBA" id="ARBA00022664"/>
    </source>
</evidence>
<reference evidence="7 8" key="1">
    <citation type="submission" date="2016-04" db="EMBL/GenBank/DDBJ databases">
        <title>Evolutionary innovation and constraint leading to complex multicellularity in the Ascomycota.</title>
        <authorList>
            <person name="Cisse O."/>
            <person name="Nguyen A."/>
            <person name="Hewitt D.A."/>
            <person name="Jedd G."/>
            <person name="Stajich J.E."/>
        </authorList>
    </citation>
    <scope>NUCLEOTIDE SEQUENCE [LARGE SCALE GENOMIC DNA]</scope>
    <source>
        <strain evidence="7 8">DAH-3</strain>
    </source>
</reference>
<dbReference type="STRING" id="1198029.A0A1U7LHV7"/>
<keyword evidence="3" id="KW-0508">mRNA splicing</keyword>
<dbReference type="EMBL" id="LXFE01003688">
    <property type="protein sequence ID" value="OLL22229.1"/>
    <property type="molecule type" value="Genomic_DNA"/>
</dbReference>
<evidence type="ECO:0000259" key="6">
    <source>
        <dbReference type="PROSITE" id="PS51366"/>
    </source>
</evidence>
<proteinExistence type="predicted"/>
<dbReference type="Pfam" id="PF02847">
    <property type="entry name" value="MA3"/>
    <property type="match status" value="1"/>
</dbReference>
<feature type="domain" description="MI" evidence="6">
    <location>
        <begin position="1"/>
        <end position="79"/>
    </location>
</feature>
<dbReference type="GO" id="GO:0071013">
    <property type="term" value="C:catalytic step 2 spliceosome"/>
    <property type="evidence" value="ECO:0007669"/>
    <property type="project" value="TreeGrafter"/>
</dbReference>
<evidence type="ECO:0000256" key="4">
    <source>
        <dbReference type="ARBA" id="ARBA00023242"/>
    </source>
</evidence>
<evidence type="ECO:0000313" key="7">
    <source>
        <dbReference type="EMBL" id="OLL22229.1"/>
    </source>
</evidence>
<dbReference type="InterPro" id="IPR003891">
    <property type="entry name" value="Initiation_fac_eIF4g_MI"/>
</dbReference>